<dbReference type="EMBL" id="JYNV01000290">
    <property type="protein sequence ID" value="KZM19900.1"/>
    <property type="molecule type" value="Genomic_DNA"/>
</dbReference>
<organism evidence="1 2">
    <name type="scientific">Didymella rabiei</name>
    <name type="common">Chickpea ascochyta blight fungus</name>
    <name type="synonym">Mycosphaerella rabiei</name>
    <dbReference type="NCBI Taxonomy" id="5454"/>
    <lineage>
        <taxon>Eukaryota</taxon>
        <taxon>Fungi</taxon>
        <taxon>Dikarya</taxon>
        <taxon>Ascomycota</taxon>
        <taxon>Pezizomycotina</taxon>
        <taxon>Dothideomycetes</taxon>
        <taxon>Pleosporomycetidae</taxon>
        <taxon>Pleosporales</taxon>
        <taxon>Pleosporineae</taxon>
        <taxon>Didymellaceae</taxon>
        <taxon>Ascochyta</taxon>
    </lineage>
</organism>
<keyword evidence="2" id="KW-1185">Reference proteome</keyword>
<evidence type="ECO:0000313" key="1">
    <source>
        <dbReference type="EMBL" id="KZM19900.1"/>
    </source>
</evidence>
<gene>
    <name evidence="1" type="ORF">ST47_g9037</name>
</gene>
<protein>
    <submittedName>
        <fullName evidence="1">Uncharacterized protein</fullName>
    </submittedName>
</protein>
<dbReference type="AlphaFoldDB" id="A0A162Y9K9"/>
<evidence type="ECO:0000313" key="2">
    <source>
        <dbReference type="Proteomes" id="UP000076837"/>
    </source>
</evidence>
<reference evidence="1 2" key="1">
    <citation type="journal article" date="2016" name="Sci. Rep.">
        <title>Draft genome sequencing and secretome analysis of fungal phytopathogen Ascochyta rabiei provides insight into the necrotrophic effector repertoire.</title>
        <authorList>
            <person name="Verma S."/>
            <person name="Gazara R.K."/>
            <person name="Nizam S."/>
            <person name="Parween S."/>
            <person name="Chattopadhyay D."/>
            <person name="Verma P.K."/>
        </authorList>
    </citation>
    <scope>NUCLEOTIDE SEQUENCE [LARGE SCALE GENOMIC DNA]</scope>
    <source>
        <strain evidence="1 2">ArDII</strain>
    </source>
</reference>
<sequence length="223" mass="24266">MLVLKYSSNQPTLDHTVIMLVLKYNPSIVQDNLTVLPYILHADTSQPDPGKASSGMRRAVVQGSGVQQKTSSAGVRLECAPCGMRSRASKRSLNTIPRQGRTRFRGSCWSSASESWGTDVTPIYRIPDHSGVERADTCLLAAQHFSCNRIAPHHLHKGNIFAPWCGSEERPATGKAVHDREVCESQNPDAIHRLALDLTAPAAPMGLWSATLVKSTSLPRADS</sequence>
<dbReference type="Proteomes" id="UP000076837">
    <property type="component" value="Unassembled WGS sequence"/>
</dbReference>
<comment type="caution">
    <text evidence="1">The sequence shown here is derived from an EMBL/GenBank/DDBJ whole genome shotgun (WGS) entry which is preliminary data.</text>
</comment>
<name>A0A162Y9K9_DIDRA</name>
<proteinExistence type="predicted"/>
<accession>A0A162Y9K9</accession>